<protein>
    <submittedName>
        <fullName evidence="2">Transcriptional activator domain protein</fullName>
    </submittedName>
</protein>
<dbReference type="InterPro" id="IPR005158">
    <property type="entry name" value="BTAD"/>
</dbReference>
<dbReference type="Pfam" id="PF03704">
    <property type="entry name" value="BTAD"/>
    <property type="match status" value="1"/>
</dbReference>
<dbReference type="eggNOG" id="COG3629">
    <property type="taxonomic scope" value="Bacteria"/>
</dbReference>
<dbReference type="SUPFAM" id="SSF48452">
    <property type="entry name" value="TPR-like"/>
    <property type="match status" value="1"/>
</dbReference>
<dbReference type="PANTHER" id="PTHR35807">
    <property type="entry name" value="TRANSCRIPTIONAL REGULATOR REDD-RELATED"/>
    <property type="match status" value="1"/>
</dbReference>
<dbReference type="STRING" id="675635.Psed_3091"/>
<dbReference type="InterPro" id="IPR051677">
    <property type="entry name" value="AfsR-DnrI-RedD_regulator"/>
</dbReference>
<sequence>MVSRQELDFRSMPSAMIVGLDERDLAFTAAEAESALARLGRSDVDIPAVVHATGGWVAGVLFEAWRSRDHSTGLNGEADPLHGYLAVHILDQLCPEQRDFLIRTSVLDEVTGPAAAALGVSSAARHLHTLRSAHIPAMWVPANEDTLRCHPRFREYLLTLLARRDASEVTEIYRRHAIMLGVAHRYEEATEELLKADLLPEALAQAEKAVESVVDRGDFAIVRGWLSRFGPLPTERNEALAGAELMMALATEDYGGGLAVADRLREHGLRDALARSSSKYASAMAWCYFHAGRINEIRAVLDVARPGLEIDAMRYCMTLLADGADGADGPDITGDCVPLSGGPLDALIMRTHYYRGRLALMLDEPASRWAAIAARSWQLGARLAMGQLEQAATLYEQARDAGTVGVWSEALFSVQLFRAQGRHAEAWRALLNGRERIRASGSSLLEAFSYLIQAELELLLNQDPGAAQAVLGRLRTHPVGGSYGFIVEQAETWLGLSYLMQADAAQAARHLEHAVRSMRTTERVLMLPAAAVYLAEASWRLGDEHAADRAMNVALDAADRQGSHQSLLQAIELFPSTLSRRLDAESSCESDWHRLGRALIARDVELDHHVGASIEIADLGEIEVRVDGRLVRPQIKKSAELLVFLAHQPDRSATRDQLLDALFEGRRTESSSSYLRQAVRWLREILPGEDGVEGVGRKIRINSDLRLMSESEHVKRIVAEASSLRGTARYRVLLGALDIAARGPFAAGVKSRWAEERRRDLDSVLVDVRCSVAELAFAEGDHHAAAAHLGLVLRLDPYRESMWRLAMRLADAKGDADGVLAAYRSCELALQDLGTGPDTATTKLFRGLRR</sequence>
<dbReference type="Gene3D" id="1.10.10.10">
    <property type="entry name" value="Winged helix-like DNA-binding domain superfamily/Winged helix DNA-binding domain"/>
    <property type="match status" value="1"/>
</dbReference>
<dbReference type="HOGENOM" id="CLU_298042_0_0_11"/>
<dbReference type="KEGG" id="pdx:Psed_3091"/>
<keyword evidence="3" id="KW-1185">Reference proteome</keyword>
<dbReference type="InterPro" id="IPR011990">
    <property type="entry name" value="TPR-like_helical_dom_sf"/>
</dbReference>
<dbReference type="Gene3D" id="1.25.40.10">
    <property type="entry name" value="Tetratricopeptide repeat domain"/>
    <property type="match status" value="1"/>
</dbReference>
<proteinExistence type="predicted"/>
<evidence type="ECO:0000313" key="3">
    <source>
        <dbReference type="Proteomes" id="UP000007809"/>
    </source>
</evidence>
<organism evidence="2 3">
    <name type="scientific">Pseudonocardia dioxanivorans (strain ATCC 55486 / DSM 44775 / JCM 13855 / CB1190)</name>
    <dbReference type="NCBI Taxonomy" id="675635"/>
    <lineage>
        <taxon>Bacteria</taxon>
        <taxon>Bacillati</taxon>
        <taxon>Actinomycetota</taxon>
        <taxon>Actinomycetes</taxon>
        <taxon>Pseudonocardiales</taxon>
        <taxon>Pseudonocardiaceae</taxon>
        <taxon>Pseudonocardia</taxon>
    </lineage>
</organism>
<evidence type="ECO:0000313" key="2">
    <source>
        <dbReference type="EMBL" id="AEA25288.1"/>
    </source>
</evidence>
<feature type="domain" description="Bacterial transcriptional activator" evidence="1">
    <location>
        <begin position="714"/>
        <end position="849"/>
    </location>
</feature>
<dbReference type="InterPro" id="IPR036388">
    <property type="entry name" value="WH-like_DNA-bd_sf"/>
</dbReference>
<evidence type="ECO:0000259" key="1">
    <source>
        <dbReference type="SMART" id="SM01043"/>
    </source>
</evidence>
<accession>F4CSY9</accession>
<gene>
    <name evidence="2" type="ordered locus">Psed_3091</name>
</gene>
<dbReference type="Pfam" id="PF25873">
    <property type="entry name" value="WHD_MalT"/>
    <property type="match status" value="1"/>
</dbReference>
<dbReference type="SMART" id="SM01043">
    <property type="entry name" value="BTAD"/>
    <property type="match status" value="1"/>
</dbReference>
<dbReference type="EMBL" id="CP002593">
    <property type="protein sequence ID" value="AEA25288.1"/>
    <property type="molecule type" value="Genomic_DNA"/>
</dbReference>
<dbReference type="InterPro" id="IPR059106">
    <property type="entry name" value="WHD_MalT"/>
</dbReference>
<dbReference type="AlphaFoldDB" id="F4CSY9"/>
<name>F4CSY9_PSEUX</name>
<reference evidence="2 3" key="1">
    <citation type="journal article" date="2011" name="J. Bacteriol.">
        <title>Genome sequence of the 1,4-dioxane-degrading Pseudonocardia dioxanivorans strain CB1190.</title>
        <authorList>
            <person name="Sales C.M."/>
            <person name="Mahendra S."/>
            <person name="Grostern A."/>
            <person name="Parales R.E."/>
            <person name="Goodwin L.A."/>
            <person name="Woyke T."/>
            <person name="Nolan M."/>
            <person name="Lapidus A."/>
            <person name="Chertkov O."/>
            <person name="Ovchinnikova G."/>
            <person name="Sczyrba A."/>
            <person name="Alvarez-Cohen L."/>
        </authorList>
    </citation>
    <scope>NUCLEOTIDE SEQUENCE [LARGE SCALE GENOMIC DNA]</scope>
    <source>
        <strain evidence="3">ATCC 55486 / DSM 44775 / JCM 13855 / CB1190</strain>
    </source>
</reference>
<dbReference type="Proteomes" id="UP000007809">
    <property type="component" value="Chromosome"/>
</dbReference>
<dbReference type="eggNOG" id="COG2909">
    <property type="taxonomic scope" value="Bacteria"/>
</dbReference>